<sequence length="69" mass="7862">MSNKKATVVAGAEEKMDKFKEEVAREVGVNLEENKKYQLWGRVPAERCGEVGGNMVKKMIESYEKKLIE</sequence>
<dbReference type="PANTHER" id="PTHR36107">
    <property type="entry name" value="SMALL, ACID-SOLUBLE SPORE PROTEIN A"/>
    <property type="match status" value="1"/>
</dbReference>
<evidence type="ECO:0000256" key="3">
    <source>
        <dbReference type="ARBA" id="ARBA00022969"/>
    </source>
</evidence>
<dbReference type="InterPro" id="IPR001448">
    <property type="entry name" value="SASP_alpha/beta-type"/>
</dbReference>
<dbReference type="Pfam" id="PF00269">
    <property type="entry name" value="SASP"/>
    <property type="match status" value="1"/>
</dbReference>
<comment type="similarity">
    <text evidence="2">Belongs to the alpha/beta-type SASP family.</text>
</comment>
<keyword evidence="6" id="KW-1185">Reference proteome</keyword>
<dbReference type="EMBL" id="BRXR01000001">
    <property type="protein sequence ID" value="GLC28867.1"/>
    <property type="molecule type" value="Genomic_DNA"/>
</dbReference>
<reference evidence="5 6" key="1">
    <citation type="journal article" date="2024" name="Int. J. Syst. Evol. Microbiol.">
        <title>Clostridium omnivorum sp. nov., isolated from anoxic soil under the treatment of reductive soil disinfestation.</title>
        <authorList>
            <person name="Ueki A."/>
            <person name="Tonouchi A."/>
            <person name="Kaku N."/>
            <person name="Honma S."/>
            <person name="Ueki K."/>
        </authorList>
    </citation>
    <scope>NUCLEOTIDE SEQUENCE [LARGE SCALE GENOMIC DNA]</scope>
    <source>
        <strain evidence="5 6">E14</strain>
    </source>
</reference>
<gene>
    <name evidence="5" type="primary">sspA_2</name>
    <name evidence="5" type="ORF">bsdE14_02770</name>
</gene>
<evidence type="ECO:0000313" key="6">
    <source>
        <dbReference type="Proteomes" id="UP001208567"/>
    </source>
</evidence>
<dbReference type="PROSITE" id="PS00304">
    <property type="entry name" value="SASP_1"/>
    <property type="match status" value="1"/>
</dbReference>
<dbReference type="Gene3D" id="6.10.10.80">
    <property type="entry name" value="Small, acid-soluble spore protein, alpha/beta type-like"/>
    <property type="match status" value="1"/>
</dbReference>
<dbReference type="RefSeq" id="WP_264848137.1">
    <property type="nucleotide sequence ID" value="NZ_BRXR01000001.1"/>
</dbReference>
<evidence type="ECO:0000256" key="1">
    <source>
        <dbReference type="ARBA" id="ARBA00003863"/>
    </source>
</evidence>
<dbReference type="InterPro" id="IPR050847">
    <property type="entry name" value="SASP_DNA-binding"/>
</dbReference>
<name>A0ABQ5N104_9CLOT</name>
<dbReference type="InterPro" id="IPR038300">
    <property type="entry name" value="SASP_sf_alpha/beta"/>
</dbReference>
<evidence type="ECO:0000313" key="5">
    <source>
        <dbReference type="EMBL" id="GLC28867.1"/>
    </source>
</evidence>
<keyword evidence="4" id="KW-0238">DNA-binding</keyword>
<evidence type="ECO:0000256" key="2">
    <source>
        <dbReference type="ARBA" id="ARBA00005442"/>
    </source>
</evidence>
<dbReference type="InterPro" id="IPR018126">
    <property type="entry name" value="SASP_alpha/beta-type_CS"/>
</dbReference>
<protein>
    <submittedName>
        <fullName evidence="5">Small acid-soluble spore protein</fullName>
    </submittedName>
</protein>
<comment type="caution">
    <text evidence="5">The sequence shown here is derived from an EMBL/GenBank/DDBJ whole genome shotgun (WGS) entry which is preliminary data.</text>
</comment>
<comment type="function">
    <text evidence="1">SASP are bound to spore DNA. They are double-stranded DNA-binding proteins that cause DNA to change to an a-like conformation. They protect the DNA backbone from chemical and enzymatic cleavage and are thus involved in dormant spore's high resistance to UV light.</text>
</comment>
<proteinExistence type="inferred from homology"/>
<dbReference type="PANTHER" id="PTHR36107:SF1">
    <property type="entry name" value="SMALL, ACID-SOLUBLE SPORE PROTEIN A"/>
    <property type="match status" value="1"/>
</dbReference>
<organism evidence="5 6">
    <name type="scientific">Clostridium omnivorum</name>
    <dbReference type="NCBI Taxonomy" id="1604902"/>
    <lineage>
        <taxon>Bacteria</taxon>
        <taxon>Bacillati</taxon>
        <taxon>Bacillota</taxon>
        <taxon>Clostridia</taxon>
        <taxon>Eubacteriales</taxon>
        <taxon>Clostridiaceae</taxon>
        <taxon>Clostridium</taxon>
    </lineage>
</organism>
<accession>A0ABQ5N104</accession>
<keyword evidence="3" id="KW-0749">Sporulation</keyword>
<evidence type="ECO:0000256" key="4">
    <source>
        <dbReference type="ARBA" id="ARBA00023125"/>
    </source>
</evidence>
<dbReference type="Proteomes" id="UP001208567">
    <property type="component" value="Unassembled WGS sequence"/>
</dbReference>